<dbReference type="InterPro" id="IPR058927">
    <property type="entry name" value="OB_2TM"/>
</dbReference>
<dbReference type="RefSeq" id="WP_008524432.1">
    <property type="nucleotide sequence ID" value="NC_021921.1"/>
</dbReference>
<dbReference type="Proteomes" id="UP000015381">
    <property type="component" value="Chromosome I"/>
</dbReference>
<protein>
    <submittedName>
        <fullName evidence="3">Uncharacterized protein</fullName>
    </submittedName>
</protein>
<accession>F7PGL8</accession>
<dbReference type="Pfam" id="PF26045">
    <property type="entry name" value="OB_2TM_halo"/>
    <property type="match status" value="1"/>
</dbReference>
<dbReference type="HOGENOM" id="CLU_115246_0_0_2"/>
<feature type="transmembrane region" description="Helical" evidence="1">
    <location>
        <begin position="7"/>
        <end position="26"/>
    </location>
</feature>
<dbReference type="OrthoDB" id="268419at2157"/>
<evidence type="ECO:0000313" key="4">
    <source>
        <dbReference type="Proteomes" id="UP000003861"/>
    </source>
</evidence>
<dbReference type="EMBL" id="HF571520">
    <property type="protein sequence ID" value="CCQ33095.1"/>
    <property type="molecule type" value="Genomic_DNA"/>
</dbReference>
<keyword evidence="1" id="KW-0472">Membrane</keyword>
<dbReference type="eggNOG" id="arCOG02859">
    <property type="taxonomic scope" value="Archaea"/>
</dbReference>
<gene>
    <name evidence="3" type="ORF">HLRTI_002983</name>
    <name evidence="2" type="ORF">HTIA_0956</name>
</gene>
<evidence type="ECO:0000313" key="5">
    <source>
        <dbReference type="Proteomes" id="UP000015381"/>
    </source>
</evidence>
<keyword evidence="5" id="KW-1185">Reference proteome</keyword>
<dbReference type="Proteomes" id="UP000003861">
    <property type="component" value="Unassembled WGS sequence"/>
</dbReference>
<dbReference type="AlphaFoldDB" id="F7PGL8"/>
<keyword evidence="1" id="KW-0812">Transmembrane</keyword>
<reference evidence="2 5" key="3">
    <citation type="journal article" date="2014" name="Environ. Microbiol.">
        <title>Halorhabdus tiamatea: proteogenomics and glycosidase activity measurements identify the first cultivated euryarchaeon from a deep-sea anoxic brine lake as potential polysaccharide degrader.</title>
        <authorList>
            <person name="Werner J."/>
            <person name="Ferrer M."/>
            <person name="Michel G."/>
            <person name="Mann A.J."/>
            <person name="Huang S."/>
            <person name="Juarez S."/>
            <person name="Ciordia S."/>
            <person name="Albar J.P."/>
            <person name="Alcaide M."/>
            <person name="La Cono V."/>
            <person name="Yakimov M.M."/>
            <person name="Antunes A."/>
            <person name="Taborda M."/>
            <person name="Da Costa M.S."/>
            <person name="Amann R.I."/>
            <person name="Gloeckner F.O."/>
            <person name="Golyshina O.V."/>
            <person name="Golyshin P.N."/>
            <person name="Teeling H."/>
        </authorList>
    </citation>
    <scope>NUCLEOTIDE SEQUENCE [LARGE SCALE GENOMIC DNA]</scope>
    <source>
        <strain evidence="5">SARL4B</strain>
        <strain evidence="2">Type strain: SARL4B</strain>
    </source>
</reference>
<evidence type="ECO:0000313" key="3">
    <source>
        <dbReference type="EMBL" id="ERJ05038.1"/>
    </source>
</evidence>
<dbReference type="STRING" id="1033806.HTIA_0956"/>
<organism evidence="3 4">
    <name type="scientific">Halorhabdus tiamatea SARL4B</name>
    <dbReference type="NCBI Taxonomy" id="1033806"/>
    <lineage>
        <taxon>Archaea</taxon>
        <taxon>Methanobacteriati</taxon>
        <taxon>Methanobacteriota</taxon>
        <taxon>Stenosarchaea group</taxon>
        <taxon>Halobacteria</taxon>
        <taxon>Halobacteriales</taxon>
        <taxon>Haloarculaceae</taxon>
        <taxon>Halorhabdus</taxon>
    </lineage>
</organism>
<proteinExistence type="predicted"/>
<evidence type="ECO:0000313" key="2">
    <source>
        <dbReference type="EMBL" id="CCQ33095.1"/>
    </source>
</evidence>
<dbReference type="KEGG" id="hti:HTIA_0956"/>
<dbReference type="GeneID" id="23800483"/>
<dbReference type="EMBL" id="AFNT02000046">
    <property type="protein sequence ID" value="ERJ05038.1"/>
    <property type="molecule type" value="Genomic_DNA"/>
</dbReference>
<name>F7PGL8_9EURY</name>
<sequence length="160" mass="17461">MNQWQRGLLVLGFVGLLVGMGVHYGAVEDDHWPYPDEDALASQPAEHVGEEVFLFGTVTAVDGDAGTATISVEADSGSFSLSVQSFDRTVEPGGVVQVLGELTTERTVDAERVVVVNSSSGAEWYKYGVSVLGAVLLVVAFFRYWRIDRDTWTFEVRRDG</sequence>
<reference evidence="3 4" key="1">
    <citation type="journal article" date="2011" name="J. Bacteriol.">
        <title>Genome sequence of Halorhabdus tiamatea, the first archaeon isolated from a deep-sea anoxic brine lake.</title>
        <authorList>
            <person name="Antunes A."/>
            <person name="Alam I."/>
            <person name="Bajic V.B."/>
            <person name="Stingl U."/>
        </authorList>
    </citation>
    <scope>NUCLEOTIDE SEQUENCE [LARGE SCALE GENOMIC DNA]</scope>
    <source>
        <strain evidence="3 4">SARL4B</strain>
    </source>
</reference>
<keyword evidence="1" id="KW-1133">Transmembrane helix</keyword>
<reference evidence="3 4" key="2">
    <citation type="journal article" date="2013" name="PLoS ONE">
        <title>INDIGO - INtegrated Data Warehouse of MIcrobial GenOmes with Examples from the Red Sea Extremophiles.</title>
        <authorList>
            <person name="Alam I."/>
            <person name="Antunes A."/>
            <person name="Kamau A.A."/>
            <person name="Ba Alawi W."/>
            <person name="Kalkatawi M."/>
            <person name="Stingl U."/>
            <person name="Bajic V.B."/>
        </authorList>
    </citation>
    <scope>NUCLEOTIDE SEQUENCE [LARGE SCALE GENOMIC DNA]</scope>
    <source>
        <strain evidence="3 4">SARL4B</strain>
    </source>
</reference>
<evidence type="ECO:0000256" key="1">
    <source>
        <dbReference type="SAM" id="Phobius"/>
    </source>
</evidence>
<feature type="transmembrane region" description="Helical" evidence="1">
    <location>
        <begin position="124"/>
        <end position="145"/>
    </location>
</feature>